<gene>
    <name evidence="1" type="ORF">METZ01_LOCUS506291</name>
</gene>
<evidence type="ECO:0000313" key="1">
    <source>
        <dbReference type="EMBL" id="SVE53437.1"/>
    </source>
</evidence>
<sequence>MYHHYHDHGHDTDGGVVALSELHENGLHDHVADSQDFGSEFLRD</sequence>
<accession>A0A383E9C4</accession>
<dbReference type="AlphaFoldDB" id="A0A383E9C4"/>
<proteinExistence type="predicted"/>
<reference evidence="1" key="1">
    <citation type="submission" date="2018-05" db="EMBL/GenBank/DDBJ databases">
        <authorList>
            <person name="Lanie J.A."/>
            <person name="Ng W.-L."/>
            <person name="Kazmierczak K.M."/>
            <person name="Andrzejewski T.M."/>
            <person name="Davidsen T.M."/>
            <person name="Wayne K.J."/>
            <person name="Tettelin H."/>
            <person name="Glass J.I."/>
            <person name="Rusch D."/>
            <person name="Podicherti R."/>
            <person name="Tsui H.-C.T."/>
            <person name="Winkler M.E."/>
        </authorList>
    </citation>
    <scope>NUCLEOTIDE SEQUENCE</scope>
</reference>
<name>A0A383E9C4_9ZZZZ</name>
<dbReference type="EMBL" id="UINC01224007">
    <property type="protein sequence ID" value="SVE53437.1"/>
    <property type="molecule type" value="Genomic_DNA"/>
</dbReference>
<organism evidence="1">
    <name type="scientific">marine metagenome</name>
    <dbReference type="NCBI Taxonomy" id="408172"/>
    <lineage>
        <taxon>unclassified sequences</taxon>
        <taxon>metagenomes</taxon>
        <taxon>ecological metagenomes</taxon>
    </lineage>
</organism>
<protein>
    <submittedName>
        <fullName evidence="1">Uncharacterized protein</fullName>
    </submittedName>
</protein>